<dbReference type="SUPFAM" id="SSF50156">
    <property type="entry name" value="PDZ domain-like"/>
    <property type="match status" value="1"/>
</dbReference>
<dbReference type="EMBL" id="CAWYQH010000068">
    <property type="protein sequence ID" value="CAK8679746.1"/>
    <property type="molecule type" value="Genomic_DNA"/>
</dbReference>
<proteinExistence type="predicted"/>
<organism evidence="4 5">
    <name type="scientific">Clavelina lepadiformis</name>
    <name type="common">Light-bulb sea squirt</name>
    <name type="synonym">Ascidia lepadiformis</name>
    <dbReference type="NCBI Taxonomy" id="159417"/>
    <lineage>
        <taxon>Eukaryota</taxon>
        <taxon>Metazoa</taxon>
        <taxon>Chordata</taxon>
        <taxon>Tunicata</taxon>
        <taxon>Ascidiacea</taxon>
        <taxon>Aplousobranchia</taxon>
        <taxon>Clavelinidae</taxon>
        <taxon>Clavelina</taxon>
    </lineage>
</organism>
<dbReference type="CDD" id="cd00821">
    <property type="entry name" value="PH"/>
    <property type="match status" value="1"/>
</dbReference>
<dbReference type="Pfam" id="PF17820">
    <property type="entry name" value="PDZ_6"/>
    <property type="match status" value="1"/>
</dbReference>
<name>A0ABP0FM14_CLALP</name>
<dbReference type="PANTHER" id="PTHR15478:SF10">
    <property type="match status" value="1"/>
</dbReference>
<accession>A0ABP0FM14</accession>
<dbReference type="Proteomes" id="UP001642483">
    <property type="component" value="Unassembled WGS sequence"/>
</dbReference>
<dbReference type="Gene3D" id="2.30.42.10">
    <property type="match status" value="1"/>
</dbReference>
<dbReference type="Pfam" id="PF00169">
    <property type="entry name" value="PH"/>
    <property type="match status" value="1"/>
</dbReference>
<dbReference type="SMART" id="SM00228">
    <property type="entry name" value="PDZ"/>
    <property type="match status" value="1"/>
</dbReference>
<dbReference type="InterPro" id="IPR041489">
    <property type="entry name" value="PDZ_6"/>
</dbReference>
<comment type="subcellular location">
    <subcellularLocation>
        <location evidence="1">Cytoplasm</location>
    </subcellularLocation>
</comment>
<keyword evidence="5" id="KW-1185">Reference proteome</keyword>
<keyword evidence="2" id="KW-0963">Cytoplasm</keyword>
<feature type="domain" description="PDZ" evidence="3">
    <location>
        <begin position="166"/>
        <end position="247"/>
    </location>
</feature>
<comment type="caution">
    <text evidence="4">The sequence shown here is derived from an EMBL/GenBank/DDBJ whole genome shotgun (WGS) entry which is preliminary data.</text>
</comment>
<dbReference type="InterPro" id="IPR042832">
    <property type="entry name" value="PHLA1/2/3"/>
</dbReference>
<evidence type="ECO:0000256" key="1">
    <source>
        <dbReference type="ARBA" id="ARBA00004496"/>
    </source>
</evidence>
<dbReference type="CDD" id="cd00136">
    <property type="entry name" value="PDZ_canonical"/>
    <property type="match status" value="1"/>
</dbReference>
<reference evidence="4 5" key="1">
    <citation type="submission" date="2024-02" db="EMBL/GenBank/DDBJ databases">
        <authorList>
            <person name="Daric V."/>
            <person name="Darras S."/>
        </authorList>
    </citation>
    <scope>NUCLEOTIDE SEQUENCE [LARGE SCALE GENOMIC DNA]</scope>
</reference>
<sequence length="305" mass="34804">MGAQPETEVVCQSLVEKKVDKRRFPIGPIWKKKHCALNSEAIRLYRSKVKFSAGDRPLRTIPLCHIKNVKRLEDERDTNMNYFTIFTEQGEVLTFRTKSDVGWVAQIQIQLIHYKNRQDILRYKQLNQSMAVAESALQRLCCNAPNNNDVTEEVCRRKMTSKEYRSVTLPNHRSSGIGIGLTVIPLQDGRVVVNRVLEGGPAMRLGIIQPRDQIISANGIRVTSVEMLSHVVKNSPESVTLMVKPRIAKVSPDLDDPKMLLKEVESGSPEYINTHSESDVKQRFEKGLLKQTARRKESPRHFKFT</sequence>
<dbReference type="InterPro" id="IPR011993">
    <property type="entry name" value="PH-like_dom_sf"/>
</dbReference>
<dbReference type="SMART" id="SM00233">
    <property type="entry name" value="PH"/>
    <property type="match status" value="1"/>
</dbReference>
<dbReference type="InterPro" id="IPR036034">
    <property type="entry name" value="PDZ_sf"/>
</dbReference>
<evidence type="ECO:0000256" key="2">
    <source>
        <dbReference type="ARBA" id="ARBA00022490"/>
    </source>
</evidence>
<dbReference type="SUPFAM" id="SSF50729">
    <property type="entry name" value="PH domain-like"/>
    <property type="match status" value="1"/>
</dbReference>
<evidence type="ECO:0000313" key="5">
    <source>
        <dbReference type="Proteomes" id="UP001642483"/>
    </source>
</evidence>
<dbReference type="PANTHER" id="PTHR15478">
    <property type="entry name" value="PLECKSTRIN HOMOLOGY-LIKE DOMAIN, PQ-RICH PROTEIN"/>
    <property type="match status" value="1"/>
</dbReference>
<evidence type="ECO:0000313" key="4">
    <source>
        <dbReference type="EMBL" id="CAK8679746.1"/>
    </source>
</evidence>
<gene>
    <name evidence="4" type="ORF">CVLEPA_LOCUS9998</name>
</gene>
<dbReference type="Gene3D" id="2.30.29.30">
    <property type="entry name" value="Pleckstrin-homology domain (PH domain)/Phosphotyrosine-binding domain (PTB)"/>
    <property type="match status" value="1"/>
</dbReference>
<evidence type="ECO:0000259" key="3">
    <source>
        <dbReference type="PROSITE" id="PS50106"/>
    </source>
</evidence>
<dbReference type="PROSITE" id="PS50106">
    <property type="entry name" value="PDZ"/>
    <property type="match status" value="1"/>
</dbReference>
<dbReference type="InterPro" id="IPR001849">
    <property type="entry name" value="PH_domain"/>
</dbReference>
<dbReference type="InterPro" id="IPR001478">
    <property type="entry name" value="PDZ"/>
</dbReference>
<protein>
    <recommendedName>
        <fullName evidence="3">PDZ domain-containing protein</fullName>
    </recommendedName>
</protein>